<name>A0A1X7LGL5_9BACT</name>
<reference evidence="2" key="1">
    <citation type="submission" date="2017-04" db="EMBL/GenBank/DDBJ databases">
        <authorList>
            <person name="Varghese N."/>
            <person name="Submissions S."/>
        </authorList>
    </citation>
    <scope>NUCLEOTIDE SEQUENCE [LARGE SCALE GENOMIC DNA]</scope>
    <source>
        <strain evidence="2">DSM 4125</strain>
    </source>
</reference>
<dbReference type="STRING" id="1028.SAMN05661096_04030"/>
<dbReference type="Pfam" id="PF02348">
    <property type="entry name" value="CTP_transf_3"/>
    <property type="match status" value="1"/>
</dbReference>
<dbReference type="InterPro" id="IPR003329">
    <property type="entry name" value="Cytidylyl_trans"/>
</dbReference>
<dbReference type="EMBL" id="FXAW01000013">
    <property type="protein sequence ID" value="SMG52991.1"/>
    <property type="molecule type" value="Genomic_DNA"/>
</dbReference>
<dbReference type="PANTHER" id="PTHR42866">
    <property type="entry name" value="3-DEOXY-MANNO-OCTULOSONATE CYTIDYLYLTRANSFERASE"/>
    <property type="match status" value="1"/>
</dbReference>
<dbReference type="PANTHER" id="PTHR42866:SF1">
    <property type="entry name" value="SPORE COAT POLYSACCHARIDE BIOSYNTHESIS PROTEIN SPSF"/>
    <property type="match status" value="1"/>
</dbReference>
<dbReference type="RefSeq" id="WP_085519141.1">
    <property type="nucleotide sequence ID" value="NZ_FXAW01000013.1"/>
</dbReference>
<dbReference type="OrthoDB" id="9815559at2"/>
<dbReference type="InterPro" id="IPR029044">
    <property type="entry name" value="Nucleotide-diphossugar_trans"/>
</dbReference>
<dbReference type="SUPFAM" id="SSF53448">
    <property type="entry name" value="Nucleotide-diphospho-sugar transferases"/>
    <property type="match status" value="1"/>
</dbReference>
<evidence type="ECO:0000313" key="2">
    <source>
        <dbReference type="Proteomes" id="UP000193804"/>
    </source>
</evidence>
<evidence type="ECO:0000313" key="1">
    <source>
        <dbReference type="EMBL" id="SMG52991.1"/>
    </source>
</evidence>
<keyword evidence="2" id="KW-1185">Reference proteome</keyword>
<dbReference type="GO" id="GO:0005829">
    <property type="term" value="C:cytosol"/>
    <property type="evidence" value="ECO:0007669"/>
    <property type="project" value="TreeGrafter"/>
</dbReference>
<organism evidence="1 2">
    <name type="scientific">Marivirga sericea</name>
    <dbReference type="NCBI Taxonomy" id="1028"/>
    <lineage>
        <taxon>Bacteria</taxon>
        <taxon>Pseudomonadati</taxon>
        <taxon>Bacteroidota</taxon>
        <taxon>Cytophagia</taxon>
        <taxon>Cytophagales</taxon>
        <taxon>Marivirgaceae</taxon>
        <taxon>Marivirga</taxon>
    </lineage>
</organism>
<dbReference type="AlphaFoldDB" id="A0A1X7LGL5"/>
<proteinExistence type="predicted"/>
<dbReference type="Gene3D" id="3.90.550.10">
    <property type="entry name" value="Spore Coat Polysaccharide Biosynthesis Protein SpsA, Chain A"/>
    <property type="match status" value="1"/>
</dbReference>
<sequence length="229" mass="26725">MKVGIIVICRFNSTRLPGKILKEIKGEPLLTYILEKLQQSKFHANIVIATSEESTDQPIVDYCNQKHIPYFRGDLKNVSQRFNDCMQYFGFDFGVRINGDNIFTDAKLIDRAIKLAINNNYDFVSNVKGRTFPTGMSVEVVSAKFYQKQIKYFTKSSDQEHVTLHFYENENIGNFHFFTNHEMEEAKGLKMAVDTQNDFNFVSSIIKNMDKPHYAYDWKEITKLYLNEH</sequence>
<accession>A0A1X7LGL5</accession>
<protein>
    <submittedName>
        <fullName evidence="1">Spore coat polysaccharide biosynthesis protein SpsF</fullName>
    </submittedName>
</protein>
<dbReference type="Proteomes" id="UP000193804">
    <property type="component" value="Unassembled WGS sequence"/>
</dbReference>
<gene>
    <name evidence="1" type="ORF">SAMN05661096_04030</name>
</gene>